<reference evidence="5" key="1">
    <citation type="journal article" date="2022" name="Proc. Natl. Acad. Sci. U.S.A.">
        <title>Life cycle and functional genomics of the unicellular red alga Galdieria for elucidating algal and plant evolution and industrial use.</title>
        <authorList>
            <person name="Hirooka S."/>
            <person name="Itabashi T."/>
            <person name="Ichinose T.M."/>
            <person name="Onuma R."/>
            <person name="Fujiwara T."/>
            <person name="Yamashita S."/>
            <person name="Jong L.W."/>
            <person name="Tomita R."/>
            <person name="Iwane A.H."/>
            <person name="Miyagishima S.Y."/>
        </authorList>
    </citation>
    <scope>NUCLEOTIDE SEQUENCE</scope>
    <source>
        <strain evidence="5">NBRC 102759</strain>
    </source>
</reference>
<dbReference type="InterPro" id="IPR012677">
    <property type="entry name" value="Nucleotide-bd_a/b_plait_sf"/>
</dbReference>
<evidence type="ECO:0000256" key="3">
    <source>
        <dbReference type="SAM" id="MobiDB-lite"/>
    </source>
</evidence>
<sequence length="308" mass="33847">MTEEPFPPKGSAHRAVLVTNLSPETKEDGLEDFFSFCGKITNIKVRDSPQASNEEQGQQLPLSKEAVVVFESRSAQQVALLLNNAVLNERHITVTKAPEDWNTAGATIQANLEEATQEQTPRSRSSMAEAFSESLRALAEDVKDLNERHKILETAKELSTAAKQQASVARTKTSERFEELDSKYHIREKFADAADKGKGAALELNERLHISEYAKKVATAGREVARDIDSRFQVSEHASRLKQKAMENEGVQGFLSGVKSLSAKATDLYRSRFGGSKGDSNTGDTVGADRGEYELTEAAVDSSEERNI</sequence>
<dbReference type="PANTHER" id="PTHR32343">
    <property type="entry name" value="SERINE/ARGININE-RICH SPLICING FACTOR"/>
    <property type="match status" value="1"/>
</dbReference>
<proteinExistence type="predicted"/>
<dbReference type="PANTHER" id="PTHR32343:SF10">
    <property type="entry name" value="RNA-BINDING REGION RNP-1 DOMAIN-CONTAINING PROTEIN"/>
    <property type="match status" value="1"/>
</dbReference>
<comment type="caution">
    <text evidence="5">The sequence shown here is derived from an EMBL/GenBank/DDBJ whole genome shotgun (WGS) entry which is preliminary data.</text>
</comment>
<accession>A0A9C7PZY5</accession>
<name>A0A9C7PZY5_9RHOD</name>
<evidence type="ECO:0000256" key="2">
    <source>
        <dbReference type="SAM" id="Coils"/>
    </source>
</evidence>
<protein>
    <recommendedName>
        <fullName evidence="4">RRM domain-containing protein</fullName>
    </recommendedName>
</protein>
<dbReference type="Gene3D" id="3.30.70.330">
    <property type="match status" value="1"/>
</dbReference>
<dbReference type="PROSITE" id="PS50102">
    <property type="entry name" value="RRM"/>
    <property type="match status" value="1"/>
</dbReference>
<dbReference type="EMBL" id="BQMJ01000041">
    <property type="protein sequence ID" value="GJQ13264.1"/>
    <property type="molecule type" value="Genomic_DNA"/>
</dbReference>
<dbReference type="InterPro" id="IPR035979">
    <property type="entry name" value="RBD_domain_sf"/>
</dbReference>
<evidence type="ECO:0000313" key="6">
    <source>
        <dbReference type="Proteomes" id="UP001061958"/>
    </source>
</evidence>
<reference evidence="5" key="2">
    <citation type="submission" date="2022-01" db="EMBL/GenBank/DDBJ databases">
        <authorList>
            <person name="Hirooka S."/>
            <person name="Miyagishima S.Y."/>
        </authorList>
    </citation>
    <scope>NUCLEOTIDE SEQUENCE</scope>
    <source>
        <strain evidence="5">NBRC 102759</strain>
    </source>
</reference>
<feature type="coiled-coil region" evidence="2">
    <location>
        <begin position="128"/>
        <end position="155"/>
    </location>
</feature>
<keyword evidence="2" id="KW-0175">Coiled coil</keyword>
<organism evidence="5 6">
    <name type="scientific">Galdieria partita</name>
    <dbReference type="NCBI Taxonomy" id="83374"/>
    <lineage>
        <taxon>Eukaryota</taxon>
        <taxon>Rhodophyta</taxon>
        <taxon>Bangiophyceae</taxon>
        <taxon>Galdieriales</taxon>
        <taxon>Galdieriaceae</taxon>
        <taxon>Galdieria</taxon>
    </lineage>
</organism>
<feature type="domain" description="RRM" evidence="4">
    <location>
        <begin position="14"/>
        <end position="99"/>
    </location>
</feature>
<keyword evidence="1" id="KW-0694">RNA-binding</keyword>
<dbReference type="SUPFAM" id="SSF54928">
    <property type="entry name" value="RNA-binding domain, RBD"/>
    <property type="match status" value="1"/>
</dbReference>
<gene>
    <name evidence="5" type="ORF">GpartN1_g5055.t1</name>
</gene>
<dbReference type="Pfam" id="PF00076">
    <property type="entry name" value="RRM_1"/>
    <property type="match status" value="1"/>
</dbReference>
<dbReference type="Proteomes" id="UP001061958">
    <property type="component" value="Unassembled WGS sequence"/>
</dbReference>
<dbReference type="GO" id="GO:0003723">
    <property type="term" value="F:RNA binding"/>
    <property type="evidence" value="ECO:0007669"/>
    <property type="project" value="UniProtKB-UniRule"/>
</dbReference>
<dbReference type="AlphaFoldDB" id="A0A9C7PZY5"/>
<evidence type="ECO:0000259" key="4">
    <source>
        <dbReference type="PROSITE" id="PS50102"/>
    </source>
</evidence>
<evidence type="ECO:0000313" key="5">
    <source>
        <dbReference type="EMBL" id="GJQ13264.1"/>
    </source>
</evidence>
<dbReference type="SMART" id="SM00360">
    <property type="entry name" value="RRM"/>
    <property type="match status" value="1"/>
</dbReference>
<dbReference type="InterPro" id="IPR000504">
    <property type="entry name" value="RRM_dom"/>
</dbReference>
<feature type="region of interest" description="Disordered" evidence="3">
    <location>
        <begin position="272"/>
        <end position="308"/>
    </location>
</feature>
<dbReference type="OrthoDB" id="4404at2759"/>
<evidence type="ECO:0000256" key="1">
    <source>
        <dbReference type="PROSITE-ProRule" id="PRU00176"/>
    </source>
</evidence>
<keyword evidence="6" id="KW-1185">Reference proteome</keyword>